<dbReference type="OrthoDB" id="177947at2"/>
<organism evidence="6 7">
    <name type="scientific">Saccharopolyspora aridisoli</name>
    <dbReference type="NCBI Taxonomy" id="2530385"/>
    <lineage>
        <taxon>Bacteria</taxon>
        <taxon>Bacillati</taxon>
        <taxon>Actinomycetota</taxon>
        <taxon>Actinomycetes</taxon>
        <taxon>Pseudonocardiales</taxon>
        <taxon>Pseudonocardiaceae</taxon>
        <taxon>Saccharopolyspora</taxon>
    </lineage>
</organism>
<dbReference type="InterPro" id="IPR023296">
    <property type="entry name" value="Glyco_hydro_beta-prop_sf"/>
</dbReference>
<gene>
    <name evidence="6" type="ORF">E1161_10945</name>
</gene>
<comment type="caution">
    <text evidence="6">The sequence shown here is derived from an EMBL/GenBank/DDBJ whole genome shotgun (WGS) entry which is preliminary data.</text>
</comment>
<dbReference type="RefSeq" id="WP_132622258.1">
    <property type="nucleotide sequence ID" value="NZ_SMKV01000010.1"/>
</dbReference>
<dbReference type="InterPro" id="IPR006710">
    <property type="entry name" value="Glyco_hydro_43"/>
</dbReference>
<dbReference type="AlphaFoldDB" id="A0A4R4USY8"/>
<dbReference type="PANTHER" id="PTHR43817">
    <property type="entry name" value="GLYCOSYL HYDROLASE"/>
    <property type="match status" value="1"/>
</dbReference>
<dbReference type="GO" id="GO:0005975">
    <property type="term" value="P:carbohydrate metabolic process"/>
    <property type="evidence" value="ECO:0007669"/>
    <property type="project" value="InterPro"/>
</dbReference>
<dbReference type="PANTHER" id="PTHR43817:SF1">
    <property type="entry name" value="HYDROLASE, FAMILY 43, PUTATIVE (AFU_ORTHOLOGUE AFUA_3G01660)-RELATED"/>
    <property type="match status" value="1"/>
</dbReference>
<name>A0A4R4USY8_9PSEU</name>
<dbReference type="Proteomes" id="UP000294744">
    <property type="component" value="Unassembled WGS sequence"/>
</dbReference>
<keyword evidence="3" id="KW-0378">Hydrolase</keyword>
<dbReference type="SUPFAM" id="SSF75005">
    <property type="entry name" value="Arabinanase/levansucrase/invertase"/>
    <property type="match status" value="1"/>
</dbReference>
<comment type="similarity">
    <text evidence="1">Belongs to the glycosyl hydrolase 43 family.</text>
</comment>
<keyword evidence="4" id="KW-0326">Glycosidase</keyword>
<evidence type="ECO:0000256" key="4">
    <source>
        <dbReference type="ARBA" id="ARBA00023295"/>
    </source>
</evidence>
<evidence type="ECO:0000256" key="1">
    <source>
        <dbReference type="ARBA" id="ARBA00009865"/>
    </source>
</evidence>
<proteinExistence type="inferred from homology"/>
<feature type="compositionally biased region" description="Polar residues" evidence="5">
    <location>
        <begin position="94"/>
        <end position="109"/>
    </location>
</feature>
<accession>A0A4R4USY8</accession>
<feature type="region of interest" description="Disordered" evidence="5">
    <location>
        <begin position="75"/>
        <end position="111"/>
    </location>
</feature>
<sequence>MVEPCPTYRHRVASHCLATVPECGRLILRRARTLQALADADEVIVWREHETGPVAVAADAWFSLRPGEVARSAWTNVGDPAAGTKSPEPVFATSEANSQYGPGHNSSTAGEDGTDLLVYHARQYREIEGDPLLDPNRHTRVQAFHWKPG</sequence>
<evidence type="ECO:0000256" key="3">
    <source>
        <dbReference type="ARBA" id="ARBA00022801"/>
    </source>
</evidence>
<evidence type="ECO:0000256" key="5">
    <source>
        <dbReference type="SAM" id="MobiDB-lite"/>
    </source>
</evidence>
<evidence type="ECO:0000313" key="6">
    <source>
        <dbReference type="EMBL" id="TDC93516.1"/>
    </source>
</evidence>
<reference evidence="6 7" key="1">
    <citation type="submission" date="2019-03" db="EMBL/GenBank/DDBJ databases">
        <title>Draft genome sequences of novel Actinobacteria.</title>
        <authorList>
            <person name="Sahin N."/>
            <person name="Ay H."/>
            <person name="Saygin H."/>
        </authorList>
    </citation>
    <scope>NUCLEOTIDE SEQUENCE [LARGE SCALE GENOMIC DNA]</scope>
    <source>
        <strain evidence="6 7">16K404</strain>
    </source>
</reference>
<evidence type="ECO:0000313" key="7">
    <source>
        <dbReference type="Proteomes" id="UP000294744"/>
    </source>
</evidence>
<dbReference type="Gene3D" id="2.115.10.20">
    <property type="entry name" value="Glycosyl hydrolase domain, family 43"/>
    <property type="match status" value="1"/>
</dbReference>
<evidence type="ECO:0000256" key="2">
    <source>
        <dbReference type="ARBA" id="ARBA00022729"/>
    </source>
</evidence>
<dbReference type="EMBL" id="SMKV01000010">
    <property type="protein sequence ID" value="TDC93516.1"/>
    <property type="molecule type" value="Genomic_DNA"/>
</dbReference>
<dbReference type="Pfam" id="PF04616">
    <property type="entry name" value="Glyco_hydro_43"/>
    <property type="match status" value="1"/>
</dbReference>
<protein>
    <submittedName>
        <fullName evidence="6">Uncharacterized protein</fullName>
    </submittedName>
</protein>
<keyword evidence="7" id="KW-1185">Reference proteome</keyword>
<dbReference type="GO" id="GO:0004553">
    <property type="term" value="F:hydrolase activity, hydrolyzing O-glycosyl compounds"/>
    <property type="evidence" value="ECO:0007669"/>
    <property type="project" value="InterPro"/>
</dbReference>
<keyword evidence="2" id="KW-0732">Signal</keyword>